<feature type="binding site" evidence="7">
    <location>
        <position position="136"/>
    </location>
    <ligand>
        <name>Ca(2+)</name>
        <dbReference type="ChEBI" id="CHEBI:29108"/>
        <label>3</label>
    </ligand>
</feature>
<dbReference type="InterPro" id="IPR021190">
    <property type="entry name" value="Pept_M10A"/>
</dbReference>
<proteinExistence type="inferred from homology"/>
<dbReference type="PANTHER" id="PTHR10201">
    <property type="entry name" value="MATRIX METALLOPROTEINASE"/>
    <property type="match status" value="1"/>
</dbReference>
<feature type="region of interest" description="Disordered" evidence="8">
    <location>
        <begin position="39"/>
        <end position="85"/>
    </location>
</feature>
<feature type="compositionally biased region" description="Gly residues" evidence="8">
    <location>
        <begin position="39"/>
        <end position="62"/>
    </location>
</feature>
<evidence type="ECO:0000256" key="4">
    <source>
        <dbReference type="ARBA" id="ARBA00022801"/>
    </source>
</evidence>
<feature type="binding site" evidence="7">
    <location>
        <position position="182"/>
    </location>
    <ligand>
        <name>Zn(2+)</name>
        <dbReference type="ChEBI" id="CHEBI:29105"/>
        <label>2</label>
        <note>catalytic</note>
    </ligand>
</feature>
<feature type="binding site" evidence="7">
    <location>
        <position position="156"/>
    </location>
    <ligand>
        <name>Zn(2+)</name>
        <dbReference type="ChEBI" id="CHEBI:29105"/>
        <label>1</label>
    </ligand>
</feature>
<keyword evidence="10" id="KW-0482">Metalloprotease</keyword>
<dbReference type="SMART" id="SM00235">
    <property type="entry name" value="ZnMc"/>
    <property type="match status" value="1"/>
</dbReference>
<evidence type="ECO:0000256" key="5">
    <source>
        <dbReference type="ARBA" id="ARBA00022833"/>
    </source>
</evidence>
<keyword evidence="5 7" id="KW-0862">Zinc</keyword>
<feature type="binding site" evidence="7">
    <location>
        <position position="192"/>
    </location>
    <ligand>
        <name>Zn(2+)</name>
        <dbReference type="ChEBI" id="CHEBI:29105"/>
        <label>2</label>
        <note>catalytic</note>
    </ligand>
</feature>
<keyword evidence="7" id="KW-0106">Calcium</keyword>
<dbReference type="GO" id="GO:0006508">
    <property type="term" value="P:proteolysis"/>
    <property type="evidence" value="ECO:0007669"/>
    <property type="project" value="UniProtKB-KW"/>
</dbReference>
<keyword evidence="11" id="KW-1185">Reference proteome</keyword>
<feature type="domain" description="Peptidase metallopeptidase" evidence="9">
    <location>
        <begin position="62"/>
        <end position="227"/>
    </location>
</feature>
<evidence type="ECO:0000313" key="10">
    <source>
        <dbReference type="EMBL" id="KAL2744075.1"/>
    </source>
</evidence>
<gene>
    <name evidence="10" type="ORF">V1477_007951</name>
</gene>
<dbReference type="Proteomes" id="UP001607303">
    <property type="component" value="Unassembled WGS sequence"/>
</dbReference>
<evidence type="ECO:0000256" key="3">
    <source>
        <dbReference type="ARBA" id="ARBA00022723"/>
    </source>
</evidence>
<protein>
    <submittedName>
        <fullName evidence="10">Matrix metalloproteinase-2 isoform X4</fullName>
    </submittedName>
</protein>
<dbReference type="GO" id="GO:0008237">
    <property type="term" value="F:metallopeptidase activity"/>
    <property type="evidence" value="ECO:0007669"/>
    <property type="project" value="UniProtKB-KW"/>
</dbReference>
<feature type="binding site" evidence="7">
    <location>
        <position position="186"/>
    </location>
    <ligand>
        <name>Zn(2+)</name>
        <dbReference type="ChEBI" id="CHEBI:29105"/>
        <label>2</label>
        <note>catalytic</note>
    </ligand>
</feature>
<comment type="cofactor">
    <cofactor evidence="7">
        <name>Zn(2+)</name>
        <dbReference type="ChEBI" id="CHEBI:29105"/>
    </cofactor>
    <text evidence="7">Binds 2 Zn(2+) ions per subunit.</text>
</comment>
<feature type="binding site" evidence="7">
    <location>
        <position position="200"/>
    </location>
    <ligand>
        <name>Zn(2+)</name>
        <dbReference type="ChEBI" id="CHEBI:29105"/>
        <label>2</label>
        <note>catalytic</note>
    </ligand>
</feature>
<dbReference type="Gene3D" id="3.40.390.10">
    <property type="entry name" value="Collagenase (Catalytic Domain)"/>
    <property type="match status" value="1"/>
</dbReference>
<evidence type="ECO:0000313" key="11">
    <source>
        <dbReference type="Proteomes" id="UP001607303"/>
    </source>
</evidence>
<evidence type="ECO:0000256" key="8">
    <source>
        <dbReference type="SAM" id="MobiDB-lite"/>
    </source>
</evidence>
<keyword evidence="3 7" id="KW-0479">Metal-binding</keyword>
<feature type="binding site" evidence="7">
    <location>
        <position position="143"/>
    </location>
    <ligand>
        <name>Zn(2+)</name>
        <dbReference type="ChEBI" id="CHEBI:29105"/>
        <label>1</label>
    </ligand>
</feature>
<reference evidence="10 11" key="1">
    <citation type="journal article" date="2024" name="Ann. Entomol. Soc. Am.">
        <title>Genomic analyses of the southern and eastern yellowjacket wasps (Hymenoptera: Vespidae) reveal evolutionary signatures of social life.</title>
        <authorList>
            <person name="Catto M.A."/>
            <person name="Caine P.B."/>
            <person name="Orr S.E."/>
            <person name="Hunt B.G."/>
            <person name="Goodisman M.A.D."/>
        </authorList>
    </citation>
    <scope>NUCLEOTIDE SEQUENCE [LARGE SCALE GENOMIC DNA]</scope>
    <source>
        <strain evidence="10">232</strain>
        <tissue evidence="10">Head and thorax</tissue>
    </source>
</reference>
<dbReference type="InterPro" id="IPR033739">
    <property type="entry name" value="M10A_MMP"/>
</dbReference>
<keyword evidence="2" id="KW-0645">Protease</keyword>
<feature type="binding site" evidence="7">
    <location>
        <position position="154"/>
    </location>
    <ligand>
        <name>Ca(2+)</name>
        <dbReference type="ChEBI" id="CHEBI:29108"/>
        <label>2</label>
    </ligand>
</feature>
<dbReference type="InterPro" id="IPR006026">
    <property type="entry name" value="Peptidase_Metallo"/>
</dbReference>
<dbReference type="PANTHER" id="PTHR10201:SF308">
    <property type="entry name" value="MATRIX METALLOPROTEINASE 2"/>
    <property type="match status" value="1"/>
</dbReference>
<feature type="binding site" evidence="7">
    <location>
        <position position="135"/>
    </location>
    <ligand>
        <name>Ca(2+)</name>
        <dbReference type="ChEBI" id="CHEBI:29108"/>
        <label>3</label>
    </ligand>
</feature>
<sequence length="231" mass="24929">MAGDGDRNEGRSMDDGLWGVLGYIPSCWIMKEKKGIRGGGGGGGGGGEGGRSGEGDIGGGSGRIRLSKEKGLGEGNLRTNQPSGLETGGVRLELSKALDLWARNSKLTFQEVNSDRADILVYFHRGSHGDGYPFDGRGQILAHAFFPGKDRGGDAHFDEEEIWYLQDSSNEEGTSLFAVAAHEFGHSLGLAHSSVQGALMYPWYQGLSPNYELPEDDRHGIQQMYGKLFDF</sequence>
<dbReference type="InterPro" id="IPR024079">
    <property type="entry name" value="MetalloPept_cat_dom_sf"/>
</dbReference>
<feature type="binding site" evidence="7">
    <location>
        <position position="152"/>
    </location>
    <ligand>
        <name>Ca(2+)</name>
        <dbReference type="ChEBI" id="CHEBI:29108"/>
        <label>2</label>
    </ligand>
</feature>
<evidence type="ECO:0000259" key="9">
    <source>
        <dbReference type="SMART" id="SM00235"/>
    </source>
</evidence>
<feature type="binding site" evidence="7">
    <location>
        <position position="161"/>
    </location>
    <ligand>
        <name>Ca(2+)</name>
        <dbReference type="ChEBI" id="CHEBI:29108"/>
        <label>1</label>
    </ligand>
</feature>
<dbReference type="SUPFAM" id="SSF55486">
    <property type="entry name" value="Metalloproteases ('zincins'), catalytic domain"/>
    <property type="match status" value="1"/>
</dbReference>
<feature type="active site" evidence="6">
    <location>
        <position position="183"/>
    </location>
</feature>
<evidence type="ECO:0000256" key="2">
    <source>
        <dbReference type="ARBA" id="ARBA00022670"/>
    </source>
</evidence>
<evidence type="ECO:0000256" key="1">
    <source>
        <dbReference type="ARBA" id="ARBA00010370"/>
    </source>
</evidence>
<feature type="binding site" evidence="7">
    <location>
        <position position="128"/>
    </location>
    <ligand>
        <name>Zn(2+)</name>
        <dbReference type="ChEBI" id="CHEBI:29105"/>
        <label>1</label>
    </ligand>
</feature>
<comment type="caution">
    <text evidence="10">The sequence shown here is derived from an EMBL/GenBank/DDBJ whole genome shotgun (WGS) entry which is preliminary data.</text>
</comment>
<comment type="similarity">
    <text evidence="1">Belongs to the peptidase M10A family.</text>
</comment>
<evidence type="ECO:0000256" key="6">
    <source>
        <dbReference type="PIRSR" id="PIRSR621190-1"/>
    </source>
</evidence>
<dbReference type="AlphaFoldDB" id="A0ABD2CG97"/>
<name>A0ABD2CG97_VESMC</name>
<organism evidence="10 11">
    <name type="scientific">Vespula maculifrons</name>
    <name type="common">Eastern yellow jacket</name>
    <name type="synonym">Wasp</name>
    <dbReference type="NCBI Taxonomy" id="7453"/>
    <lineage>
        <taxon>Eukaryota</taxon>
        <taxon>Metazoa</taxon>
        <taxon>Ecdysozoa</taxon>
        <taxon>Arthropoda</taxon>
        <taxon>Hexapoda</taxon>
        <taxon>Insecta</taxon>
        <taxon>Pterygota</taxon>
        <taxon>Neoptera</taxon>
        <taxon>Endopterygota</taxon>
        <taxon>Hymenoptera</taxon>
        <taxon>Apocrita</taxon>
        <taxon>Aculeata</taxon>
        <taxon>Vespoidea</taxon>
        <taxon>Vespidae</taxon>
        <taxon>Vespinae</taxon>
        <taxon>Vespula</taxon>
    </lineage>
</organism>
<feature type="binding site" evidence="7">
    <location>
        <position position="161"/>
    </location>
    <ligand>
        <name>Ca(2+)</name>
        <dbReference type="ChEBI" id="CHEBI:29108"/>
        <label>3</label>
    </ligand>
</feature>
<dbReference type="InterPro" id="IPR001818">
    <property type="entry name" value="Pept_M10_metallopeptidase"/>
</dbReference>
<dbReference type="CDD" id="cd04278">
    <property type="entry name" value="ZnMc_MMP"/>
    <property type="match status" value="1"/>
</dbReference>
<dbReference type="Pfam" id="PF00413">
    <property type="entry name" value="Peptidase_M10"/>
    <property type="match status" value="1"/>
</dbReference>
<keyword evidence="4" id="KW-0378">Hydrolase</keyword>
<feature type="binding site" evidence="7">
    <location>
        <position position="130"/>
    </location>
    <ligand>
        <name>Zn(2+)</name>
        <dbReference type="ChEBI" id="CHEBI:29105"/>
        <label>1</label>
    </ligand>
</feature>
<dbReference type="GO" id="GO:0046872">
    <property type="term" value="F:metal ion binding"/>
    <property type="evidence" value="ECO:0007669"/>
    <property type="project" value="UniProtKB-KW"/>
</dbReference>
<dbReference type="PRINTS" id="PR00138">
    <property type="entry name" value="MATRIXIN"/>
</dbReference>
<feature type="binding site" evidence="7">
    <location>
        <position position="158"/>
    </location>
    <ligand>
        <name>Ca(2+)</name>
        <dbReference type="ChEBI" id="CHEBI:29108"/>
        <label>3</label>
    </ligand>
</feature>
<evidence type="ECO:0000256" key="7">
    <source>
        <dbReference type="PIRSR" id="PIRSR621190-2"/>
    </source>
</evidence>
<feature type="binding site" evidence="7">
    <location>
        <position position="118"/>
    </location>
    <ligand>
        <name>Ca(2+)</name>
        <dbReference type="ChEBI" id="CHEBI:29108"/>
        <label>2</label>
    </ligand>
</feature>
<dbReference type="EMBL" id="JAYRBN010000053">
    <property type="protein sequence ID" value="KAL2744075.1"/>
    <property type="molecule type" value="Genomic_DNA"/>
</dbReference>
<accession>A0ABD2CG97</accession>
<comment type="cofactor">
    <cofactor evidence="7">
        <name>Ca(2+)</name>
        <dbReference type="ChEBI" id="CHEBI:29108"/>
    </cofactor>
    <text evidence="7">Can bind about 5 Ca(2+) ions per subunit.</text>
</comment>